<dbReference type="PANTHER" id="PTHR48111:SF68">
    <property type="entry name" value="OMPR SUBFAMILY"/>
    <property type="match status" value="1"/>
</dbReference>
<dbReference type="STRING" id="497965.Cyan7822_2515"/>
<dbReference type="KEGG" id="cyj:Cyan7822_2515"/>
<dbReference type="GO" id="GO:0006355">
    <property type="term" value="P:regulation of DNA-templated transcription"/>
    <property type="evidence" value="ECO:0007669"/>
    <property type="project" value="InterPro"/>
</dbReference>
<dbReference type="RefSeq" id="WP_013322592.1">
    <property type="nucleotide sequence ID" value="NC_014501.1"/>
</dbReference>
<dbReference type="PROSITE" id="PS50110">
    <property type="entry name" value="RESPONSE_REGULATORY"/>
    <property type="match status" value="1"/>
</dbReference>
<dbReference type="SMART" id="SM00862">
    <property type="entry name" value="Trans_reg_C"/>
    <property type="match status" value="1"/>
</dbReference>
<feature type="modified residue" description="4-aspartylphosphate" evidence="2">
    <location>
        <position position="54"/>
    </location>
</feature>
<evidence type="ECO:0000256" key="3">
    <source>
        <dbReference type="PROSITE-ProRule" id="PRU01091"/>
    </source>
</evidence>
<dbReference type="EMBL" id="CP002198">
    <property type="protein sequence ID" value="ADN14487.1"/>
    <property type="molecule type" value="Genomic_DNA"/>
</dbReference>
<dbReference type="OrthoDB" id="508982at2"/>
<dbReference type="InterPro" id="IPR036388">
    <property type="entry name" value="WH-like_DNA-bd_sf"/>
</dbReference>
<dbReference type="PROSITE" id="PS51755">
    <property type="entry name" value="OMPR_PHOB"/>
    <property type="match status" value="1"/>
</dbReference>
<dbReference type="FunFam" id="3.40.50.2300:FF:000236">
    <property type="entry name" value="Two component transcriptional regulator NrrA"/>
    <property type="match status" value="1"/>
</dbReference>
<dbReference type="Pfam" id="PF00486">
    <property type="entry name" value="Trans_reg_C"/>
    <property type="match status" value="1"/>
</dbReference>
<keyword evidence="2" id="KW-0597">Phosphoprotein</keyword>
<accession>E0UHV7</accession>
<dbReference type="SUPFAM" id="SSF52172">
    <property type="entry name" value="CheY-like"/>
    <property type="match status" value="1"/>
</dbReference>
<dbReference type="Gene3D" id="6.10.250.690">
    <property type="match status" value="1"/>
</dbReference>
<dbReference type="GO" id="GO:0000156">
    <property type="term" value="F:phosphorelay response regulator activity"/>
    <property type="evidence" value="ECO:0007669"/>
    <property type="project" value="TreeGrafter"/>
</dbReference>
<dbReference type="InterPro" id="IPR001789">
    <property type="entry name" value="Sig_transdc_resp-reg_receiver"/>
</dbReference>
<dbReference type="HOGENOM" id="CLU_000445_30_4_3"/>
<evidence type="ECO:0000313" key="6">
    <source>
        <dbReference type="EMBL" id="ADN14487.1"/>
    </source>
</evidence>
<dbReference type="Gene3D" id="1.10.10.10">
    <property type="entry name" value="Winged helix-like DNA-binding domain superfamily/Winged helix DNA-binding domain"/>
    <property type="match status" value="1"/>
</dbReference>
<dbReference type="InterPro" id="IPR001867">
    <property type="entry name" value="OmpR/PhoB-type_DNA-bd"/>
</dbReference>
<evidence type="ECO:0000256" key="2">
    <source>
        <dbReference type="PROSITE-ProRule" id="PRU00169"/>
    </source>
</evidence>
<feature type="DNA-binding region" description="OmpR/PhoB-type" evidence="3">
    <location>
        <begin position="127"/>
        <end position="225"/>
    </location>
</feature>
<evidence type="ECO:0000259" key="5">
    <source>
        <dbReference type="PROSITE" id="PS51755"/>
    </source>
</evidence>
<dbReference type="GO" id="GO:0032993">
    <property type="term" value="C:protein-DNA complex"/>
    <property type="evidence" value="ECO:0007669"/>
    <property type="project" value="TreeGrafter"/>
</dbReference>
<dbReference type="GO" id="GO:0000976">
    <property type="term" value="F:transcription cis-regulatory region binding"/>
    <property type="evidence" value="ECO:0007669"/>
    <property type="project" value="TreeGrafter"/>
</dbReference>
<dbReference type="Gene3D" id="3.40.50.2300">
    <property type="match status" value="1"/>
</dbReference>
<dbReference type="FunFam" id="1.10.10.10:FF:000457">
    <property type="entry name" value="Two component transcriptional regulator NrrA"/>
    <property type="match status" value="1"/>
</dbReference>
<reference evidence="7" key="1">
    <citation type="journal article" date="2011" name="MBio">
        <title>Novel metabolic attributes of the genus Cyanothece, comprising a group of unicellular nitrogen-fixing Cyanobacteria.</title>
        <authorList>
            <person name="Bandyopadhyay A."/>
            <person name="Elvitigala T."/>
            <person name="Welsh E."/>
            <person name="Stockel J."/>
            <person name="Liberton M."/>
            <person name="Min H."/>
            <person name="Sherman L.A."/>
            <person name="Pakrasi H.B."/>
        </authorList>
    </citation>
    <scope>NUCLEOTIDE SEQUENCE [LARGE SCALE GENOMIC DNA]</scope>
    <source>
        <strain evidence="7">PCC 7822</strain>
    </source>
</reference>
<name>E0UHV7_GLOV7</name>
<keyword evidence="1 3" id="KW-0238">DNA-binding</keyword>
<evidence type="ECO:0000256" key="1">
    <source>
        <dbReference type="ARBA" id="ARBA00023125"/>
    </source>
</evidence>
<feature type="domain" description="Response regulatory" evidence="4">
    <location>
        <begin position="5"/>
        <end position="118"/>
    </location>
</feature>
<proteinExistence type="predicted"/>
<organism evidence="6 7">
    <name type="scientific">Gloeothece verrucosa (strain PCC 7822)</name>
    <name type="common">Cyanothece sp. (strain PCC 7822)</name>
    <dbReference type="NCBI Taxonomy" id="497965"/>
    <lineage>
        <taxon>Bacteria</taxon>
        <taxon>Bacillati</taxon>
        <taxon>Cyanobacteriota</taxon>
        <taxon>Cyanophyceae</taxon>
        <taxon>Oscillatoriophycideae</taxon>
        <taxon>Chroococcales</taxon>
        <taxon>Aphanothecaceae</taxon>
        <taxon>Gloeothece</taxon>
        <taxon>Gloeothece verrucosa</taxon>
    </lineage>
</organism>
<feature type="domain" description="OmpR/PhoB-type" evidence="5">
    <location>
        <begin position="127"/>
        <end position="225"/>
    </location>
</feature>
<dbReference type="SMART" id="SM00448">
    <property type="entry name" value="REC"/>
    <property type="match status" value="1"/>
</dbReference>
<sequence>MGLVYISIVEGNPHLRSLLAWHLQQSGYLVQQFANLQQAKQAFSNRQPTLVIIDSDLPDGDGLELCQWLYQQRQSLILVLSARNGEKDVVAGLQSGADDYLRKPFGMQEFMARVEVLVRRLRVSSAPLHLDYGCLKIDLAQRRVQFKGEFIELTPQEFSLLYVLAQADGAPLSRSELLRRAWPEAIDNPRTIDTHVLSLRKKIETDPRQPSLIQTVRNVGYRFNIESLEELNSTPTPPAAVISSAHHHQNNGHQMARMMVKQS</sequence>
<dbReference type="Proteomes" id="UP000008206">
    <property type="component" value="Chromosome"/>
</dbReference>
<keyword evidence="7" id="KW-1185">Reference proteome</keyword>
<dbReference type="InterPro" id="IPR011006">
    <property type="entry name" value="CheY-like_superfamily"/>
</dbReference>
<dbReference type="GO" id="GO:0005829">
    <property type="term" value="C:cytosol"/>
    <property type="evidence" value="ECO:0007669"/>
    <property type="project" value="TreeGrafter"/>
</dbReference>
<dbReference type="eggNOG" id="COG0745">
    <property type="taxonomic scope" value="Bacteria"/>
</dbReference>
<dbReference type="CDD" id="cd00383">
    <property type="entry name" value="trans_reg_C"/>
    <property type="match status" value="1"/>
</dbReference>
<dbReference type="InterPro" id="IPR039420">
    <property type="entry name" value="WalR-like"/>
</dbReference>
<evidence type="ECO:0000259" key="4">
    <source>
        <dbReference type="PROSITE" id="PS50110"/>
    </source>
</evidence>
<protein>
    <submittedName>
        <fullName evidence="6">Two component transcriptional regulator, winged helix family</fullName>
    </submittedName>
</protein>
<gene>
    <name evidence="6" type="ordered locus">Cyan7822_2515</name>
</gene>
<dbReference type="PANTHER" id="PTHR48111">
    <property type="entry name" value="REGULATOR OF RPOS"/>
    <property type="match status" value="1"/>
</dbReference>
<dbReference type="Pfam" id="PF00072">
    <property type="entry name" value="Response_reg"/>
    <property type="match status" value="1"/>
</dbReference>
<dbReference type="AlphaFoldDB" id="E0UHV7"/>
<evidence type="ECO:0000313" key="7">
    <source>
        <dbReference type="Proteomes" id="UP000008206"/>
    </source>
</evidence>